<dbReference type="InterPro" id="IPR011042">
    <property type="entry name" value="6-blade_b-propeller_TolB-like"/>
</dbReference>
<dbReference type="SUPFAM" id="SSF82171">
    <property type="entry name" value="DPP6 N-terminal domain-like"/>
    <property type="match status" value="1"/>
</dbReference>
<accession>A0A0W7WWU5</accession>
<dbReference type="STRING" id="1765722.AT728_36295"/>
<evidence type="ECO:0000256" key="1">
    <source>
        <dbReference type="SAM" id="SignalP"/>
    </source>
</evidence>
<keyword evidence="1" id="KW-0732">Signal</keyword>
<organism evidence="2 3">
    <name type="scientific">Streptomyces silvensis</name>
    <dbReference type="NCBI Taxonomy" id="1765722"/>
    <lineage>
        <taxon>Bacteria</taxon>
        <taxon>Bacillati</taxon>
        <taxon>Actinomycetota</taxon>
        <taxon>Actinomycetes</taxon>
        <taxon>Kitasatosporales</taxon>
        <taxon>Streptomycetaceae</taxon>
        <taxon>Streptomyces</taxon>
    </lineage>
</organism>
<protein>
    <submittedName>
        <fullName evidence="2">Uncharacterized protein</fullName>
    </submittedName>
</protein>
<feature type="signal peptide" evidence="1">
    <location>
        <begin position="1"/>
        <end position="39"/>
    </location>
</feature>
<name>A0A0W7WWU5_9ACTN</name>
<evidence type="ECO:0000313" key="2">
    <source>
        <dbReference type="EMBL" id="KUF14936.1"/>
    </source>
</evidence>
<gene>
    <name evidence="2" type="ORF">AT728_36295</name>
</gene>
<dbReference type="Gene3D" id="2.120.10.30">
    <property type="entry name" value="TolB, C-terminal domain"/>
    <property type="match status" value="2"/>
</dbReference>
<keyword evidence="3" id="KW-1185">Reference proteome</keyword>
<dbReference type="AlphaFoldDB" id="A0A0W7WWU5"/>
<reference evidence="2 3" key="1">
    <citation type="submission" date="2015-12" db="EMBL/GenBank/DDBJ databases">
        <title>Draft genome sequence of Streptomyces silvensis ATCC 53525, a producer of novel hormone antagonists.</title>
        <authorList>
            <person name="Johnston C.W."/>
            <person name="Li Y."/>
            <person name="Magarvey N.A."/>
        </authorList>
    </citation>
    <scope>NUCLEOTIDE SEQUENCE [LARGE SCALE GENOMIC DNA]</scope>
    <source>
        <strain evidence="2 3">ATCC 53525</strain>
    </source>
</reference>
<evidence type="ECO:0000313" key="3">
    <source>
        <dbReference type="Proteomes" id="UP000054804"/>
    </source>
</evidence>
<comment type="caution">
    <text evidence="2">The sequence shown here is derived from an EMBL/GenBank/DDBJ whole genome shotgun (WGS) entry which is preliminary data.</text>
</comment>
<dbReference type="Proteomes" id="UP000054804">
    <property type="component" value="Unassembled WGS sequence"/>
</dbReference>
<dbReference type="InterPro" id="IPR011659">
    <property type="entry name" value="WD40"/>
</dbReference>
<proteinExistence type="predicted"/>
<dbReference type="EMBL" id="LOCL01000049">
    <property type="protein sequence ID" value="KUF14936.1"/>
    <property type="molecule type" value="Genomic_DNA"/>
</dbReference>
<feature type="chain" id="PRO_5006936770" evidence="1">
    <location>
        <begin position="40"/>
        <end position="390"/>
    </location>
</feature>
<sequence>MDAPMTRSRERSRPAALWTAVLGLALGTAPLAAATTAHADTVPATAHAPAAPAHAAPRLERLSTAADGTQLDGASGGGALSADGRHAAFVTRAPALGCDQYSPCLKVEDLTTGALTGIDLGSGHLYGSPLLSADGSRVAFTATRRFAAPYLYDRATGTATRLWPQNPPGSNELGAVHALSPDGTRVAYTLGNRHGTQHARLLYVRSTTTGTDELISGPEEGWKGAASVTDDGSRVAYQIGGHSEGPDDTADIFLKEPATGTRTQLDTGLGTAELLRLTGDGRRVLFTAQGGLYVHTVRTGTTERVAEGRARSVTADGRYAALSDAAGLRLLDLRTGRGETVGPADAQAAPGAVAAGGRAVVFGSEAADLVPDDTNGVADVFLWTAGRGRP</sequence>
<dbReference type="Pfam" id="PF07676">
    <property type="entry name" value="PD40"/>
    <property type="match status" value="1"/>
</dbReference>